<evidence type="ECO:0000256" key="4">
    <source>
        <dbReference type="ARBA" id="ARBA00022845"/>
    </source>
</evidence>
<dbReference type="FunFam" id="3.40.50.790:FF:000001">
    <property type="entry name" value="50S ribosomal protein L1"/>
    <property type="match status" value="1"/>
</dbReference>
<keyword evidence="6 9" id="KW-0689">Ribosomal protein</keyword>
<comment type="similarity">
    <text evidence="1 9 10">Belongs to the universal ribosomal protein uL1 family.</text>
</comment>
<keyword evidence="9" id="KW-0820">tRNA-binding</keyword>
<dbReference type="InterPro" id="IPR005878">
    <property type="entry name" value="Ribosom_uL1_bac-type"/>
</dbReference>
<dbReference type="GO" id="GO:0019843">
    <property type="term" value="F:rRNA binding"/>
    <property type="evidence" value="ECO:0007669"/>
    <property type="project" value="UniProtKB-UniRule"/>
</dbReference>
<keyword evidence="3 9" id="KW-0699">rRNA-binding</keyword>
<dbReference type="EMBL" id="QNBC01000171">
    <property type="protein sequence ID" value="RKX64336.1"/>
    <property type="molecule type" value="Genomic_DNA"/>
</dbReference>
<gene>
    <name evidence="9" type="primary">rplA</name>
    <name evidence="11" type="ORF">DRP44_08460</name>
</gene>
<evidence type="ECO:0000256" key="5">
    <source>
        <dbReference type="ARBA" id="ARBA00022884"/>
    </source>
</evidence>
<reference evidence="11 12" key="1">
    <citation type="submission" date="2018-06" db="EMBL/GenBank/DDBJ databases">
        <title>Extensive metabolic versatility and redundancy in microbially diverse, dynamic hydrothermal sediments.</title>
        <authorList>
            <person name="Dombrowski N."/>
            <person name="Teske A."/>
            <person name="Baker B.J."/>
        </authorList>
    </citation>
    <scope>NUCLEOTIDE SEQUENCE [LARGE SCALE GENOMIC DNA]</scope>
    <source>
        <strain evidence="11">B35_G9</strain>
    </source>
</reference>
<evidence type="ECO:0000256" key="3">
    <source>
        <dbReference type="ARBA" id="ARBA00022730"/>
    </source>
</evidence>
<organism evidence="11 12">
    <name type="scientific">candidate division TA06 bacterium</name>
    <dbReference type="NCBI Taxonomy" id="2250710"/>
    <lineage>
        <taxon>Bacteria</taxon>
        <taxon>Bacteria division TA06</taxon>
    </lineage>
</organism>
<keyword evidence="5 9" id="KW-0694">RNA-binding</keyword>
<keyword evidence="2 9" id="KW-0678">Repressor</keyword>
<dbReference type="GO" id="GO:0015934">
    <property type="term" value="C:large ribosomal subunit"/>
    <property type="evidence" value="ECO:0007669"/>
    <property type="project" value="InterPro"/>
</dbReference>
<accession>A0A660S488</accession>
<dbReference type="GO" id="GO:0003735">
    <property type="term" value="F:structural constituent of ribosome"/>
    <property type="evidence" value="ECO:0007669"/>
    <property type="project" value="InterPro"/>
</dbReference>
<dbReference type="PANTHER" id="PTHR36427">
    <property type="entry name" value="54S RIBOSOMAL PROTEIN L1, MITOCHONDRIAL"/>
    <property type="match status" value="1"/>
</dbReference>
<dbReference type="NCBIfam" id="TIGR01169">
    <property type="entry name" value="rplA_bact"/>
    <property type="match status" value="1"/>
</dbReference>
<comment type="function">
    <text evidence="9">Protein L1 is also a translational repressor protein, it controls the translation of the L11 operon by binding to its mRNA.</text>
</comment>
<protein>
    <recommendedName>
        <fullName evidence="8 9">Large ribosomal subunit protein uL1</fullName>
    </recommendedName>
</protein>
<dbReference type="HAMAP" id="MF_01318_B">
    <property type="entry name" value="Ribosomal_uL1_B"/>
    <property type="match status" value="1"/>
</dbReference>
<dbReference type="PANTHER" id="PTHR36427:SF3">
    <property type="entry name" value="LARGE RIBOSOMAL SUBUNIT PROTEIN UL1M"/>
    <property type="match status" value="1"/>
</dbReference>
<dbReference type="GO" id="GO:0000049">
    <property type="term" value="F:tRNA binding"/>
    <property type="evidence" value="ECO:0007669"/>
    <property type="project" value="UniProtKB-KW"/>
</dbReference>
<evidence type="ECO:0000256" key="2">
    <source>
        <dbReference type="ARBA" id="ARBA00022491"/>
    </source>
</evidence>
<dbReference type="CDD" id="cd00403">
    <property type="entry name" value="Ribosomal_L1"/>
    <property type="match status" value="1"/>
</dbReference>
<dbReference type="GO" id="GO:0006412">
    <property type="term" value="P:translation"/>
    <property type="evidence" value="ECO:0007669"/>
    <property type="project" value="UniProtKB-UniRule"/>
</dbReference>
<dbReference type="InterPro" id="IPR028364">
    <property type="entry name" value="Ribosomal_uL1/biogenesis"/>
</dbReference>
<dbReference type="Gene3D" id="3.30.190.20">
    <property type="match status" value="1"/>
</dbReference>
<dbReference type="PROSITE" id="PS01199">
    <property type="entry name" value="RIBOSOMAL_L1"/>
    <property type="match status" value="1"/>
</dbReference>
<name>A0A660S488_UNCT6</name>
<dbReference type="InterPro" id="IPR002143">
    <property type="entry name" value="Ribosomal_uL1"/>
</dbReference>
<evidence type="ECO:0000313" key="12">
    <source>
        <dbReference type="Proteomes" id="UP000282321"/>
    </source>
</evidence>
<evidence type="ECO:0000256" key="8">
    <source>
        <dbReference type="ARBA" id="ARBA00035241"/>
    </source>
</evidence>
<evidence type="ECO:0000256" key="10">
    <source>
        <dbReference type="RuleBase" id="RU000659"/>
    </source>
</evidence>
<keyword evidence="4 9" id="KW-0810">Translation regulation</keyword>
<comment type="caution">
    <text evidence="11">The sequence shown here is derived from an EMBL/GenBank/DDBJ whole genome shotgun (WGS) entry which is preliminary data.</text>
</comment>
<dbReference type="Gene3D" id="3.40.50.790">
    <property type="match status" value="1"/>
</dbReference>
<dbReference type="InterPro" id="IPR016095">
    <property type="entry name" value="Ribosomal_uL1_3-a/b-sand"/>
</dbReference>
<sequence>MKHGKRYRQIAEKVDREKLYTLEEAVKIVKDTATAKFDETVETAVRLGIDPKKSDQIVRGSAMLPHGTGKTVKVLVFAEGDKAKEALDAGADYAGSDELIEKIAGGWFDFDVVIAVPAMMRKIGKLGRVLGTKGLMPNPKRGTVTEDVAGTVKAIKKGKISFRNDKTGIVHAIVGKASFEEDKIKENVIELVREIVRLKPSAAKGTYLRSITLSSTMGIGVKIDPKDIQSLMK</sequence>
<dbReference type="Pfam" id="PF00687">
    <property type="entry name" value="Ribosomal_L1"/>
    <property type="match status" value="1"/>
</dbReference>
<dbReference type="InterPro" id="IPR023673">
    <property type="entry name" value="Ribosomal_uL1_CS"/>
</dbReference>
<proteinExistence type="inferred from homology"/>
<evidence type="ECO:0000256" key="6">
    <source>
        <dbReference type="ARBA" id="ARBA00022980"/>
    </source>
</evidence>
<evidence type="ECO:0000256" key="9">
    <source>
        <dbReference type="HAMAP-Rule" id="MF_01318"/>
    </source>
</evidence>
<evidence type="ECO:0000256" key="7">
    <source>
        <dbReference type="ARBA" id="ARBA00023274"/>
    </source>
</evidence>
<dbReference type="SUPFAM" id="SSF56808">
    <property type="entry name" value="Ribosomal protein L1"/>
    <property type="match status" value="1"/>
</dbReference>
<keyword evidence="7 9" id="KW-0687">Ribonucleoprotein</keyword>
<comment type="subunit">
    <text evidence="9">Part of the 50S ribosomal subunit.</text>
</comment>
<dbReference type="GO" id="GO:0006417">
    <property type="term" value="P:regulation of translation"/>
    <property type="evidence" value="ECO:0007669"/>
    <property type="project" value="UniProtKB-KW"/>
</dbReference>
<evidence type="ECO:0000313" key="11">
    <source>
        <dbReference type="EMBL" id="RKX64336.1"/>
    </source>
</evidence>
<comment type="function">
    <text evidence="9">Binds directly to 23S rRNA. The L1 stalk is quite mobile in the ribosome, and is involved in E site tRNA release.</text>
</comment>
<dbReference type="Proteomes" id="UP000282321">
    <property type="component" value="Unassembled WGS sequence"/>
</dbReference>
<dbReference type="PIRSF" id="PIRSF002155">
    <property type="entry name" value="Ribosomal_L1"/>
    <property type="match status" value="1"/>
</dbReference>
<dbReference type="AlphaFoldDB" id="A0A660S488"/>
<evidence type="ECO:0000256" key="1">
    <source>
        <dbReference type="ARBA" id="ARBA00010531"/>
    </source>
</evidence>
<dbReference type="InterPro" id="IPR023674">
    <property type="entry name" value="Ribosomal_uL1-like"/>
</dbReference>